<dbReference type="InterPro" id="IPR010559">
    <property type="entry name" value="Sig_transdc_His_kin_internal"/>
</dbReference>
<evidence type="ECO:0000256" key="7">
    <source>
        <dbReference type="ARBA" id="ARBA00022777"/>
    </source>
</evidence>
<evidence type="ECO:0000256" key="5">
    <source>
        <dbReference type="ARBA" id="ARBA00022692"/>
    </source>
</evidence>
<gene>
    <name evidence="16" type="ORF">SAMN02194393_00500</name>
</gene>
<keyword evidence="11" id="KW-0472">Membrane</keyword>
<keyword evidence="9" id="KW-1133">Transmembrane helix</keyword>
<feature type="domain" description="PocR" evidence="15">
    <location>
        <begin position="140"/>
        <end position="249"/>
    </location>
</feature>
<dbReference type="SUPFAM" id="SSF51182">
    <property type="entry name" value="RmlC-like cupins"/>
    <property type="match status" value="1"/>
</dbReference>
<evidence type="ECO:0000256" key="8">
    <source>
        <dbReference type="ARBA" id="ARBA00022840"/>
    </source>
</evidence>
<dbReference type="PANTHER" id="PTHR34220:SF11">
    <property type="entry name" value="SENSOR PROTEIN KINASE HPTS"/>
    <property type="match status" value="1"/>
</dbReference>
<protein>
    <submittedName>
        <fullName evidence="16">Putative regulator of cell autolysis</fullName>
    </submittedName>
</protein>
<feature type="domain" description="Histidine kinase/HSP90-like ATPase" evidence="12">
    <location>
        <begin position="414"/>
        <end position="515"/>
    </location>
</feature>
<evidence type="ECO:0000256" key="6">
    <source>
        <dbReference type="ARBA" id="ARBA00022741"/>
    </source>
</evidence>
<evidence type="ECO:0000259" key="15">
    <source>
        <dbReference type="Pfam" id="PF10114"/>
    </source>
</evidence>
<dbReference type="GO" id="GO:0000155">
    <property type="term" value="F:phosphorelay sensor kinase activity"/>
    <property type="evidence" value="ECO:0007669"/>
    <property type="project" value="InterPro"/>
</dbReference>
<proteinExistence type="predicted"/>
<dbReference type="InterPro" id="IPR003594">
    <property type="entry name" value="HATPase_dom"/>
</dbReference>
<feature type="domain" description="Cupin type-2" evidence="14">
    <location>
        <begin position="33"/>
        <end position="101"/>
    </location>
</feature>
<dbReference type="Gene3D" id="2.60.120.10">
    <property type="entry name" value="Jelly Rolls"/>
    <property type="match status" value="1"/>
</dbReference>
<evidence type="ECO:0000259" key="13">
    <source>
        <dbReference type="Pfam" id="PF06580"/>
    </source>
</evidence>
<evidence type="ECO:0000313" key="16">
    <source>
        <dbReference type="EMBL" id="SKC39767.1"/>
    </source>
</evidence>
<keyword evidence="6" id="KW-0547">Nucleotide-binding</keyword>
<dbReference type="GO" id="GO:0005886">
    <property type="term" value="C:plasma membrane"/>
    <property type="evidence" value="ECO:0007669"/>
    <property type="project" value="UniProtKB-SubCell"/>
</dbReference>
<dbReference type="InterPro" id="IPR036890">
    <property type="entry name" value="HATPase_C_sf"/>
</dbReference>
<evidence type="ECO:0000256" key="11">
    <source>
        <dbReference type="ARBA" id="ARBA00023136"/>
    </source>
</evidence>
<keyword evidence="4" id="KW-0808">Transferase</keyword>
<dbReference type="Pfam" id="PF02518">
    <property type="entry name" value="HATPase_c"/>
    <property type="match status" value="1"/>
</dbReference>
<evidence type="ECO:0000256" key="9">
    <source>
        <dbReference type="ARBA" id="ARBA00022989"/>
    </source>
</evidence>
<dbReference type="Pfam" id="PF07883">
    <property type="entry name" value="Cupin_2"/>
    <property type="match status" value="1"/>
</dbReference>
<evidence type="ECO:0000256" key="4">
    <source>
        <dbReference type="ARBA" id="ARBA00022679"/>
    </source>
</evidence>
<dbReference type="InterPro" id="IPR050640">
    <property type="entry name" value="Bact_2-comp_sensor_kinase"/>
</dbReference>
<dbReference type="SUPFAM" id="SSF55874">
    <property type="entry name" value="ATPase domain of HSP90 chaperone/DNA topoisomerase II/histidine kinase"/>
    <property type="match status" value="1"/>
</dbReference>
<accession>A0A1T5IKV1</accession>
<dbReference type="Gene3D" id="3.30.565.10">
    <property type="entry name" value="Histidine kinase-like ATPase, C-terminal domain"/>
    <property type="match status" value="1"/>
</dbReference>
<dbReference type="Pfam" id="PF06580">
    <property type="entry name" value="His_kinase"/>
    <property type="match status" value="1"/>
</dbReference>
<evidence type="ECO:0000259" key="14">
    <source>
        <dbReference type="Pfam" id="PF07883"/>
    </source>
</evidence>
<keyword evidence="8" id="KW-0067">ATP-binding</keyword>
<evidence type="ECO:0000256" key="10">
    <source>
        <dbReference type="ARBA" id="ARBA00023012"/>
    </source>
</evidence>
<dbReference type="InterPro" id="IPR013096">
    <property type="entry name" value="Cupin_2"/>
</dbReference>
<keyword evidence="3" id="KW-0597">Phosphoprotein</keyword>
<keyword evidence="5" id="KW-0812">Transmembrane</keyword>
<keyword evidence="17" id="KW-1185">Reference proteome</keyword>
<keyword evidence="7" id="KW-0418">Kinase</keyword>
<dbReference type="EMBL" id="FUZT01000001">
    <property type="protein sequence ID" value="SKC39767.1"/>
    <property type="molecule type" value="Genomic_DNA"/>
</dbReference>
<name>A0A1T5IKV1_9FIRM</name>
<dbReference type="PANTHER" id="PTHR34220">
    <property type="entry name" value="SENSOR HISTIDINE KINASE YPDA"/>
    <property type="match status" value="1"/>
</dbReference>
<dbReference type="InterPro" id="IPR011051">
    <property type="entry name" value="RmlC_Cupin_sf"/>
</dbReference>
<feature type="domain" description="Signal transduction histidine kinase internal region" evidence="13">
    <location>
        <begin position="318"/>
        <end position="394"/>
    </location>
</feature>
<evidence type="ECO:0000256" key="3">
    <source>
        <dbReference type="ARBA" id="ARBA00022553"/>
    </source>
</evidence>
<reference evidence="16 17" key="1">
    <citation type="submission" date="2017-02" db="EMBL/GenBank/DDBJ databases">
        <authorList>
            <person name="Peterson S.W."/>
        </authorList>
    </citation>
    <scope>NUCLEOTIDE SEQUENCE [LARGE SCALE GENOMIC DNA]</scope>
    <source>
        <strain evidence="16 17">M1</strain>
    </source>
</reference>
<dbReference type="GO" id="GO:0005524">
    <property type="term" value="F:ATP binding"/>
    <property type="evidence" value="ECO:0007669"/>
    <property type="project" value="UniProtKB-KW"/>
</dbReference>
<comment type="subcellular location">
    <subcellularLocation>
        <location evidence="1">Cell membrane</location>
        <topology evidence="1">Multi-pass membrane protein</topology>
    </subcellularLocation>
</comment>
<dbReference type="Pfam" id="PF10114">
    <property type="entry name" value="PocR"/>
    <property type="match status" value="1"/>
</dbReference>
<dbReference type="RefSeq" id="WP_170917243.1">
    <property type="nucleotide sequence ID" value="NZ_FUZT01000001.1"/>
</dbReference>
<organism evidence="16 17">
    <name type="scientific">Maledivibacter halophilus</name>
    <dbReference type="NCBI Taxonomy" id="36842"/>
    <lineage>
        <taxon>Bacteria</taxon>
        <taxon>Bacillati</taxon>
        <taxon>Bacillota</taxon>
        <taxon>Clostridia</taxon>
        <taxon>Peptostreptococcales</taxon>
        <taxon>Caminicellaceae</taxon>
        <taxon>Maledivibacter</taxon>
    </lineage>
</organism>
<evidence type="ECO:0000259" key="12">
    <source>
        <dbReference type="Pfam" id="PF02518"/>
    </source>
</evidence>
<dbReference type="InterPro" id="IPR018771">
    <property type="entry name" value="PocR_dom"/>
</dbReference>
<keyword evidence="10" id="KW-0902">Two-component regulatory system</keyword>
<evidence type="ECO:0000256" key="1">
    <source>
        <dbReference type="ARBA" id="ARBA00004651"/>
    </source>
</evidence>
<dbReference type="InterPro" id="IPR014710">
    <property type="entry name" value="RmlC-like_jellyroll"/>
</dbReference>
<dbReference type="AlphaFoldDB" id="A0A1T5IKV1"/>
<evidence type="ECO:0000313" key="17">
    <source>
        <dbReference type="Proteomes" id="UP000190285"/>
    </source>
</evidence>
<sequence length="518" mass="60354">MNIEKEQFFDWGQIQWQYEPEKNNSRSNMNIGIITIYPGKRQNMHIHYGDEQVLYVLSGEGKQIVDDEITLIHPGSIFHIEAGSTHETINTGEKPLKELLISSPVNYEQEIFVKSKRQKIEQYNEKIYPDRIEINNEIEYLFKKNIDPLKIPIIIFDHKGEIIIKGNYCPKFCKINCDIDKSIYNCVLYNIKDEYTPPHYSDSNAFVCPYGLTVFTVPIIYNEKVIGTVKGGHIRESKSKIKSNRNMKESGASYVPYDTPKSTVNAILQIMKKLSKNIVNYYIFKNTEIELNKKDEIIKDIVKNEILLEESLKTTKDKVLSIQINNHFLFNTLNAIASLAIKEGSFSTYNAIVDLSKMFRYTLKNSSYFVEFKDEINYLKNYINLQKLRYGHRLTVDFNISLEVKNRNVPFNFLQPIIENCFKHGFKDIKDSMKISLSAQIDEERLIIEIKDNGIGIKENDLIELKSKIIDDRNYLMSGLIMVWSKLGKYYGNNFFFDIKSIYEKGTLVIIHLPHKII</sequence>
<dbReference type="Proteomes" id="UP000190285">
    <property type="component" value="Unassembled WGS sequence"/>
</dbReference>
<dbReference type="STRING" id="36842.SAMN02194393_00500"/>
<keyword evidence="2" id="KW-1003">Cell membrane</keyword>
<evidence type="ECO:0000256" key="2">
    <source>
        <dbReference type="ARBA" id="ARBA00022475"/>
    </source>
</evidence>